<feature type="transmembrane region" description="Helical" evidence="1">
    <location>
        <begin position="46"/>
        <end position="68"/>
    </location>
</feature>
<feature type="transmembrane region" description="Helical" evidence="1">
    <location>
        <begin position="13"/>
        <end position="34"/>
    </location>
</feature>
<gene>
    <name evidence="2" type="ORF">J2W55_001713</name>
</gene>
<keyword evidence="1" id="KW-0812">Transmembrane</keyword>
<organism evidence="2 3">
    <name type="scientific">Mucilaginibacter pocheonensis</name>
    <dbReference type="NCBI Taxonomy" id="398050"/>
    <lineage>
        <taxon>Bacteria</taxon>
        <taxon>Pseudomonadati</taxon>
        <taxon>Bacteroidota</taxon>
        <taxon>Sphingobacteriia</taxon>
        <taxon>Sphingobacteriales</taxon>
        <taxon>Sphingobacteriaceae</taxon>
        <taxon>Mucilaginibacter</taxon>
    </lineage>
</organism>
<comment type="caution">
    <text evidence="2">The sequence shown here is derived from an EMBL/GenBank/DDBJ whole genome shotgun (WGS) entry which is preliminary data.</text>
</comment>
<keyword evidence="1" id="KW-1133">Transmembrane helix</keyword>
<evidence type="ECO:0000256" key="1">
    <source>
        <dbReference type="SAM" id="Phobius"/>
    </source>
</evidence>
<dbReference type="RefSeq" id="WP_310094283.1">
    <property type="nucleotide sequence ID" value="NZ_JAVDUU010000002.1"/>
</dbReference>
<accession>A0ABU1T8Z2</accession>
<keyword evidence="3" id="KW-1185">Reference proteome</keyword>
<proteinExistence type="predicted"/>
<protein>
    <submittedName>
        <fullName evidence="2">Threonine/homoserine/homoserine lactone efflux protein</fullName>
    </submittedName>
</protein>
<dbReference type="EMBL" id="JAVDUU010000002">
    <property type="protein sequence ID" value="MDR6941871.1"/>
    <property type="molecule type" value="Genomic_DNA"/>
</dbReference>
<reference evidence="2 3" key="1">
    <citation type="submission" date="2023-07" db="EMBL/GenBank/DDBJ databases">
        <title>Sorghum-associated microbial communities from plants grown in Nebraska, USA.</title>
        <authorList>
            <person name="Schachtman D."/>
        </authorList>
    </citation>
    <scope>NUCLEOTIDE SEQUENCE [LARGE SCALE GENOMIC DNA]</scope>
    <source>
        <strain evidence="2 3">3262</strain>
    </source>
</reference>
<feature type="transmembrane region" description="Helical" evidence="1">
    <location>
        <begin position="88"/>
        <end position="108"/>
    </location>
</feature>
<evidence type="ECO:0000313" key="2">
    <source>
        <dbReference type="EMBL" id="MDR6941871.1"/>
    </source>
</evidence>
<dbReference type="Proteomes" id="UP001247620">
    <property type="component" value="Unassembled WGS sequence"/>
</dbReference>
<feature type="transmembrane region" description="Helical" evidence="1">
    <location>
        <begin position="120"/>
        <end position="139"/>
    </location>
</feature>
<evidence type="ECO:0000313" key="3">
    <source>
        <dbReference type="Proteomes" id="UP001247620"/>
    </source>
</evidence>
<name>A0ABU1T8Z2_9SPHI</name>
<sequence>MTLYSFFQQLHSGFRYIVLIFVVLAALNALAGLISKKPYTEVNRRLSLFALISVHTQLLIGIVLYFISPLVQFTKNAMHEKHLRFFTVEHWVIMVIAIVLITIGHSKSKRAVSAEAKQKAISIFYLLGLIIIAAGILLIPRG</sequence>
<keyword evidence="1" id="KW-0472">Membrane</keyword>